<accession>A0ABY7DI21</accession>
<feature type="region of interest" description="Disordered" evidence="1">
    <location>
        <begin position="71"/>
        <end position="91"/>
    </location>
</feature>
<dbReference type="EMBL" id="CP111013">
    <property type="protein sequence ID" value="WAQ97282.1"/>
    <property type="molecule type" value="Genomic_DNA"/>
</dbReference>
<name>A0ABY7DI21_MYAAR</name>
<reference evidence="2" key="1">
    <citation type="submission" date="2022-11" db="EMBL/GenBank/DDBJ databases">
        <title>Centuries of genome instability and evolution in soft-shell clam transmissible cancer (bioRxiv).</title>
        <authorList>
            <person name="Hart S.F.M."/>
            <person name="Yonemitsu M.A."/>
            <person name="Giersch R.M."/>
            <person name="Beal B.F."/>
            <person name="Arriagada G."/>
            <person name="Davis B.W."/>
            <person name="Ostrander E.A."/>
            <person name="Goff S.P."/>
            <person name="Metzger M.J."/>
        </authorList>
    </citation>
    <scope>NUCLEOTIDE SEQUENCE</scope>
    <source>
        <strain evidence="2">MELC-2E11</strain>
        <tissue evidence="2">Siphon/mantle</tissue>
    </source>
</reference>
<protein>
    <submittedName>
        <fullName evidence="2">Uncharacterized protein</fullName>
    </submittedName>
</protein>
<dbReference type="Proteomes" id="UP001164746">
    <property type="component" value="Chromosome 2"/>
</dbReference>
<evidence type="ECO:0000313" key="3">
    <source>
        <dbReference type="Proteomes" id="UP001164746"/>
    </source>
</evidence>
<keyword evidence="3" id="KW-1185">Reference proteome</keyword>
<evidence type="ECO:0000256" key="1">
    <source>
        <dbReference type="SAM" id="MobiDB-lite"/>
    </source>
</evidence>
<organism evidence="2 3">
    <name type="scientific">Mya arenaria</name>
    <name type="common">Soft-shell clam</name>
    <dbReference type="NCBI Taxonomy" id="6604"/>
    <lineage>
        <taxon>Eukaryota</taxon>
        <taxon>Metazoa</taxon>
        <taxon>Spiralia</taxon>
        <taxon>Lophotrochozoa</taxon>
        <taxon>Mollusca</taxon>
        <taxon>Bivalvia</taxon>
        <taxon>Autobranchia</taxon>
        <taxon>Heteroconchia</taxon>
        <taxon>Euheterodonta</taxon>
        <taxon>Imparidentia</taxon>
        <taxon>Neoheterodontei</taxon>
        <taxon>Myida</taxon>
        <taxon>Myoidea</taxon>
        <taxon>Myidae</taxon>
        <taxon>Mya</taxon>
    </lineage>
</organism>
<feature type="compositionally biased region" description="Polar residues" evidence="1">
    <location>
        <begin position="71"/>
        <end position="84"/>
    </location>
</feature>
<proteinExistence type="predicted"/>
<sequence>MSMAEGSTGGEEGRRGTIGKRRWCDVDEEDSAVACTKEAAHDLKESPCPIMPHQCFFKHCKTIPLRPSAIQQCSSSTHPSPLATQPNHPQLIPPIQPPNLPTIPTMQPPCKKPPLVSASIVPPQLRLHDCTSSMSLIVQASSSPCYRTTQ</sequence>
<evidence type="ECO:0000313" key="2">
    <source>
        <dbReference type="EMBL" id="WAQ97282.1"/>
    </source>
</evidence>
<gene>
    <name evidence="2" type="ORF">MAR_029972</name>
</gene>